<name>A0A5C1K8D1_9CAUD</name>
<proteinExistence type="predicted"/>
<dbReference type="RefSeq" id="YP_010660794.1">
    <property type="nucleotide sequence ID" value="NC_070882.1"/>
</dbReference>
<keyword evidence="3" id="KW-1185">Reference proteome</keyword>
<accession>A0A5C1K8D1</accession>
<evidence type="ECO:0000256" key="1">
    <source>
        <dbReference type="SAM" id="MobiDB-lite"/>
    </source>
</evidence>
<protein>
    <submittedName>
        <fullName evidence="2">Uncharacterized protein</fullName>
    </submittedName>
</protein>
<evidence type="ECO:0000313" key="3">
    <source>
        <dbReference type="Proteomes" id="UP000322144"/>
    </source>
</evidence>
<sequence>MIRDTETQNTQAQANNAPAQATPRAQQEAPRMQQAAPQALQGGISGLPNMFKRSGRTDGGDARASEALQVMTRVGKDAIDHQDLENDFQILRFDRDANRVGYSALLIVKHAAGGNGIIVVRPLIMPNPAITLPPRQVTIQNGMSHDRFDVDVEVQDVFTVQYWNRICEFVRQTTGRPKAEVHPAGPLPIPAEFDLKDEVLLKDILIRSVNLCDDVLAKKAGETPFQIAMLRGQDETLAAKMDFSGRPVMDSVGNPIKSDIVISLNRTKKQGQQENEFYEADTMLNQVSVQVTLEYTPTPQAQMFGQQTQPLPPFSPAILVTDIRQANWIKANTLELYLFALSNAFRVTAGQAWARKFLPQVGKVKDLGDIGALGWLSNLGKKIDTKSDTFTDQNFADLMLSMVRPNPSFLIDLDRMGDNAALDVIFLDAMGGPNQQKATAAIIRAVQNLVGGGFERFFDFNTQPIIASTGTEVNKGYYWDGDEKRDRRDLDALGALNAAEGNQQEWMSWYGTQCNPNIHPELRNKQSKNYDRAFLGAVTYTTRAHRGIFNPKFIEGLDKAIAAAGLTVAMDNVAQVFGAQRFVGNTMIQDFAVGSTAQVVNGMGVGGGYQMNMVGSVGTLY</sequence>
<feature type="region of interest" description="Disordered" evidence="1">
    <location>
        <begin position="1"/>
        <end position="62"/>
    </location>
</feature>
<dbReference type="Pfam" id="PF25677">
    <property type="entry name" value="Chimallin_Phikzvirus"/>
    <property type="match status" value="1"/>
</dbReference>
<dbReference type="EMBL" id="MN103543">
    <property type="protein sequence ID" value="QEM41783.1"/>
    <property type="molecule type" value="Genomic_DNA"/>
</dbReference>
<dbReference type="InterPro" id="IPR058043">
    <property type="entry name" value="Chimallin"/>
</dbReference>
<dbReference type="KEGG" id="vg:77936804"/>
<dbReference type="GeneID" id="77936804"/>
<feature type="compositionally biased region" description="Low complexity" evidence="1">
    <location>
        <begin position="7"/>
        <end position="31"/>
    </location>
</feature>
<evidence type="ECO:0000313" key="2">
    <source>
        <dbReference type="EMBL" id="QEM41783.1"/>
    </source>
</evidence>
<dbReference type="Proteomes" id="UP000322144">
    <property type="component" value="Segment"/>
</dbReference>
<reference evidence="2 3" key="1">
    <citation type="submission" date="2019-06" db="EMBL/GenBank/DDBJ databases">
        <title>A distant relative of Phikzvirus genus phages from a therapeutic phage collection.</title>
        <authorList>
            <person name="Hejnowicz M.S."/>
            <person name="Dabrowski K."/>
            <person name="Gawor J."/>
            <person name="Weber-Dabrowska B."/>
            <person name="Gromadka R."/>
            <person name="Lobocka M.B."/>
        </authorList>
    </citation>
    <scope>NUCLEOTIDE SEQUENCE [LARGE SCALE GENOMIC DNA]</scope>
</reference>
<organism evidence="2 3">
    <name type="scientific">Pseudomonas phage vB_PaeM_PS119XW</name>
    <dbReference type="NCBI Taxonomy" id="2601632"/>
    <lineage>
        <taxon>Viruses</taxon>
        <taxon>Duplodnaviria</taxon>
        <taxon>Heunggongvirae</taxon>
        <taxon>Uroviricota</taxon>
        <taxon>Caudoviricetes</taxon>
        <taxon>Chimalliviridae</taxon>
        <taxon>Pawinskivirus</taxon>
        <taxon>Pawinskivirus PS119XW</taxon>
    </lineage>
</organism>